<dbReference type="SUPFAM" id="SSF53067">
    <property type="entry name" value="Actin-like ATPase domain"/>
    <property type="match status" value="2"/>
</dbReference>
<dbReference type="PANTHER" id="PTHR30005:SF0">
    <property type="entry name" value="RETROGRADE REGULATION PROTEIN 2"/>
    <property type="match status" value="1"/>
</dbReference>
<feature type="domain" description="Ppx/GppA phosphatase C-terminal" evidence="3">
    <location>
        <begin position="326"/>
        <end position="486"/>
    </location>
</feature>
<dbReference type="RefSeq" id="WP_109939227.1">
    <property type="nucleotide sequence ID" value="NZ_CP176366.1"/>
</dbReference>
<dbReference type="Gene3D" id="3.30.420.150">
    <property type="entry name" value="Exopolyphosphatase. Domain 2"/>
    <property type="match status" value="1"/>
</dbReference>
<dbReference type="Gene3D" id="3.30.420.40">
    <property type="match status" value="1"/>
</dbReference>
<dbReference type="PANTHER" id="PTHR30005">
    <property type="entry name" value="EXOPOLYPHOSPHATASE"/>
    <property type="match status" value="1"/>
</dbReference>
<feature type="domain" description="Ppx/GppA phosphatase N-terminal" evidence="2">
    <location>
        <begin position="28"/>
        <end position="312"/>
    </location>
</feature>
<dbReference type="GO" id="GO:0016787">
    <property type="term" value="F:hydrolase activity"/>
    <property type="evidence" value="ECO:0007669"/>
    <property type="project" value="UniProtKB-KW"/>
</dbReference>
<name>A0A2V2NKF1_9EURY</name>
<dbReference type="AlphaFoldDB" id="A0A2V2NKF1"/>
<keyword evidence="5" id="KW-1185">Reference proteome</keyword>
<evidence type="ECO:0000259" key="3">
    <source>
        <dbReference type="Pfam" id="PF21447"/>
    </source>
</evidence>
<dbReference type="InterPro" id="IPR030673">
    <property type="entry name" value="PyroPPase_GppA_Ppx"/>
</dbReference>
<comment type="caution">
    <text evidence="4">The sequence shown here is derived from an EMBL/GenBank/DDBJ whole genome shotgun (WGS) entry which is preliminary data.</text>
</comment>
<dbReference type="Proteomes" id="UP000245934">
    <property type="component" value="Unassembled WGS sequence"/>
</dbReference>
<dbReference type="InterPro" id="IPR043129">
    <property type="entry name" value="ATPase_NBD"/>
</dbReference>
<dbReference type="Gene3D" id="1.10.3210.10">
    <property type="entry name" value="Hypothetical protein af1432"/>
    <property type="match status" value="1"/>
</dbReference>
<evidence type="ECO:0000256" key="1">
    <source>
        <dbReference type="ARBA" id="ARBA00022801"/>
    </source>
</evidence>
<organism evidence="4 5">
    <name type="scientific">Methanospirillum stamsii</name>
    <dbReference type="NCBI Taxonomy" id="1277351"/>
    <lineage>
        <taxon>Archaea</taxon>
        <taxon>Methanobacteriati</taxon>
        <taxon>Methanobacteriota</taxon>
        <taxon>Stenosarchaea group</taxon>
        <taxon>Methanomicrobia</taxon>
        <taxon>Methanomicrobiales</taxon>
        <taxon>Methanospirillaceae</taxon>
        <taxon>Methanospirillum</taxon>
    </lineage>
</organism>
<dbReference type="GO" id="GO:0006357">
    <property type="term" value="P:regulation of transcription by RNA polymerase II"/>
    <property type="evidence" value="ECO:0007669"/>
    <property type="project" value="TreeGrafter"/>
</dbReference>
<evidence type="ECO:0000313" key="4">
    <source>
        <dbReference type="EMBL" id="PWR76091.1"/>
    </source>
</evidence>
<dbReference type="GeneID" id="97609176"/>
<keyword evidence="1" id="KW-0378">Hydrolase</keyword>
<dbReference type="OrthoDB" id="10802at2157"/>
<dbReference type="InterPro" id="IPR050273">
    <property type="entry name" value="GppA/Ppx_hydrolase"/>
</dbReference>
<sequence>MQLTTPRIVGFIDLGTNSVRLLIVRLDSNGSYSILTQQKEVIRLGDGEFGENRLTASAIERATDVITRLIDLAKSRGVKEFLAVATSAAREASNGEELCNLIDKLTGVRINIISGTEEARLIWLGVSSGVDLRDEKALFIDIGGGSTEIIIGDQYEPHFLRSLKLGAIRSTGTHISVEKDGRITDDSISRLRRHIDHEIVHSTRFILDSKIARAFGSSGTILSLESIAASYKPLAGRHNPGFLGTGELETLIPYLAGLPLQIRREVQGLNPERADIIVAGAVILHEILKSSGIKGIYTSSRSLRDGLLVDFISRIPNFPHAEHVSVRERSVRHLGKTCHIDEKHAGHIVSLCLMMFQSGKKSGLFSYTDDIEEIFSHAAYLHDVGQFISFPNHHQHSFYLITEVPLLGFNQHEVIIMALIARYHRKKLPRPRDSVFRDLNRSDKKMVQVLSFLLRLAENLDRSHDLRVKTAEFVQRKEHIVLKISSASDCSLELWAAESEKEGFFRIFRKPLLIEKTGDPAG</sequence>
<dbReference type="Pfam" id="PF21447">
    <property type="entry name" value="Ppx-GppA_III"/>
    <property type="match status" value="1"/>
</dbReference>
<evidence type="ECO:0000259" key="2">
    <source>
        <dbReference type="Pfam" id="PF02541"/>
    </source>
</evidence>
<dbReference type="CDD" id="cd24006">
    <property type="entry name" value="ASKHA_NBD_PPX_GppA"/>
    <property type="match status" value="1"/>
</dbReference>
<protein>
    <submittedName>
        <fullName evidence="4">Ppx/GppA family phosphatase</fullName>
    </submittedName>
</protein>
<evidence type="ECO:0000313" key="5">
    <source>
        <dbReference type="Proteomes" id="UP000245934"/>
    </source>
</evidence>
<dbReference type="InterPro" id="IPR048950">
    <property type="entry name" value="Ppx_GppA_C"/>
</dbReference>
<proteinExistence type="predicted"/>
<accession>A0A2V2NKF1</accession>
<dbReference type="SUPFAM" id="SSF109604">
    <property type="entry name" value="HD-domain/PDEase-like"/>
    <property type="match status" value="1"/>
</dbReference>
<gene>
    <name evidence="4" type="ORF">DLD82_00925</name>
</gene>
<dbReference type="Pfam" id="PF02541">
    <property type="entry name" value="Ppx-GppA"/>
    <property type="match status" value="1"/>
</dbReference>
<dbReference type="PIRSF" id="PIRSF001267">
    <property type="entry name" value="Pyrophosphatase_GppA_Ppx"/>
    <property type="match status" value="1"/>
</dbReference>
<dbReference type="InterPro" id="IPR003695">
    <property type="entry name" value="Ppx_GppA_N"/>
</dbReference>
<reference evidence="4 5" key="1">
    <citation type="submission" date="2018-05" db="EMBL/GenBank/DDBJ databases">
        <title>Draft genome of Methanospirillum stamsii Pt1.</title>
        <authorList>
            <person name="Dueholm M.S."/>
            <person name="Nielsen P.H."/>
            <person name="Bakmann L.F."/>
            <person name="Otzen D.E."/>
        </authorList>
    </citation>
    <scope>NUCLEOTIDE SEQUENCE [LARGE SCALE GENOMIC DNA]</scope>
    <source>
        <strain evidence="4 5">Pt1</strain>
    </source>
</reference>
<dbReference type="EMBL" id="QGMZ01000004">
    <property type="protein sequence ID" value="PWR76091.1"/>
    <property type="molecule type" value="Genomic_DNA"/>
</dbReference>